<keyword evidence="4 6" id="KW-1133">Transmembrane helix</keyword>
<organism evidence="7 8">
    <name type="scientific">Oleoguttula mirabilis</name>
    <dbReference type="NCBI Taxonomy" id="1507867"/>
    <lineage>
        <taxon>Eukaryota</taxon>
        <taxon>Fungi</taxon>
        <taxon>Dikarya</taxon>
        <taxon>Ascomycota</taxon>
        <taxon>Pezizomycotina</taxon>
        <taxon>Dothideomycetes</taxon>
        <taxon>Dothideomycetidae</taxon>
        <taxon>Mycosphaerellales</taxon>
        <taxon>Teratosphaeriaceae</taxon>
        <taxon>Oleoguttula</taxon>
    </lineage>
</organism>
<evidence type="ECO:0000256" key="1">
    <source>
        <dbReference type="ARBA" id="ARBA00004370"/>
    </source>
</evidence>
<evidence type="ECO:0000256" key="4">
    <source>
        <dbReference type="ARBA" id="ARBA00022989"/>
    </source>
</evidence>
<evidence type="ECO:0000256" key="6">
    <source>
        <dbReference type="SAM" id="Phobius"/>
    </source>
</evidence>
<evidence type="ECO:0000313" key="7">
    <source>
        <dbReference type="EMBL" id="KAK4545705.1"/>
    </source>
</evidence>
<comment type="caution">
    <text evidence="7">The sequence shown here is derived from an EMBL/GenBank/DDBJ whole genome shotgun (WGS) entry which is preliminary data.</text>
</comment>
<gene>
    <name evidence="7" type="ORF">LTR36_002659</name>
</gene>
<keyword evidence="3 6" id="KW-0812">Transmembrane</keyword>
<dbReference type="PANTHER" id="PTHR48020:SF14">
    <property type="entry name" value="SUGAR TRANSPORTER, PUTATIVE-RELATED"/>
    <property type="match status" value="1"/>
</dbReference>
<dbReference type="Pfam" id="PF00083">
    <property type="entry name" value="Sugar_tr"/>
    <property type="match status" value="1"/>
</dbReference>
<accession>A0AAV9JKD4</accession>
<evidence type="ECO:0000256" key="5">
    <source>
        <dbReference type="ARBA" id="ARBA00023136"/>
    </source>
</evidence>
<dbReference type="EMBL" id="JAVFHQ010000018">
    <property type="protein sequence ID" value="KAK4545705.1"/>
    <property type="molecule type" value="Genomic_DNA"/>
</dbReference>
<dbReference type="PANTHER" id="PTHR48020">
    <property type="entry name" value="PROTON MYO-INOSITOL COTRANSPORTER"/>
    <property type="match status" value="1"/>
</dbReference>
<reference evidence="7 8" key="1">
    <citation type="submission" date="2021-11" db="EMBL/GenBank/DDBJ databases">
        <title>Black yeast isolated from Biological Soil Crust.</title>
        <authorList>
            <person name="Kurbessoian T."/>
        </authorList>
    </citation>
    <scope>NUCLEOTIDE SEQUENCE [LARGE SCALE GENOMIC DNA]</scope>
    <source>
        <strain evidence="7 8">CCFEE 5522</strain>
    </source>
</reference>
<keyword evidence="5 6" id="KW-0472">Membrane</keyword>
<proteinExistence type="predicted"/>
<feature type="transmembrane region" description="Helical" evidence="6">
    <location>
        <begin position="26"/>
        <end position="47"/>
    </location>
</feature>
<dbReference type="InterPro" id="IPR005828">
    <property type="entry name" value="MFS_sugar_transport-like"/>
</dbReference>
<keyword evidence="2" id="KW-0813">Transport</keyword>
<dbReference type="InterPro" id="IPR036259">
    <property type="entry name" value="MFS_trans_sf"/>
</dbReference>
<protein>
    <submittedName>
        <fullName evidence="7">Uncharacterized protein</fullName>
    </submittedName>
</protein>
<dbReference type="InterPro" id="IPR050814">
    <property type="entry name" value="Myo-inositol_Transporter"/>
</dbReference>
<evidence type="ECO:0000256" key="2">
    <source>
        <dbReference type="ARBA" id="ARBA00022448"/>
    </source>
</evidence>
<sequence length="143" mass="16121">MLFYSCGMGPVPFTLSAEVVPLENRMVGMSFAVFANMFGAGLVTLFVPYIDNASVILASVGGSESGGMLSVSLEELNYIFEMTTKKHREYQLKVMVPWTLRNFEELLLFRYVDPPEQCYNWARTKQEQEMQTLQVPNADGRGT</sequence>
<evidence type="ECO:0000256" key="3">
    <source>
        <dbReference type="ARBA" id="ARBA00022692"/>
    </source>
</evidence>
<name>A0AAV9JKD4_9PEZI</name>
<comment type="subcellular location">
    <subcellularLocation>
        <location evidence="1">Membrane</location>
    </subcellularLocation>
</comment>
<dbReference type="Proteomes" id="UP001324427">
    <property type="component" value="Unassembled WGS sequence"/>
</dbReference>
<dbReference type="Gene3D" id="1.20.1250.20">
    <property type="entry name" value="MFS general substrate transporter like domains"/>
    <property type="match status" value="1"/>
</dbReference>
<dbReference type="GO" id="GO:0016020">
    <property type="term" value="C:membrane"/>
    <property type="evidence" value="ECO:0007669"/>
    <property type="project" value="UniProtKB-SubCell"/>
</dbReference>
<dbReference type="GO" id="GO:0022857">
    <property type="term" value="F:transmembrane transporter activity"/>
    <property type="evidence" value="ECO:0007669"/>
    <property type="project" value="InterPro"/>
</dbReference>
<dbReference type="AlphaFoldDB" id="A0AAV9JKD4"/>
<evidence type="ECO:0000313" key="8">
    <source>
        <dbReference type="Proteomes" id="UP001324427"/>
    </source>
</evidence>
<keyword evidence="8" id="KW-1185">Reference proteome</keyword>